<evidence type="ECO:0000313" key="1">
    <source>
        <dbReference type="EMBL" id="PIO58049.1"/>
    </source>
</evidence>
<sequence length="62" mass="6914">VADRVKFGLPDLDLQAPRYPYKGLDVLNDAPESVKKIFSCVDDGFDTTLVTTCGRYCKNDTK</sequence>
<keyword evidence="2" id="KW-1185">Reference proteome</keyword>
<name>A0A2G9TJA2_TELCI</name>
<dbReference type="AlphaFoldDB" id="A0A2G9TJA2"/>
<feature type="non-terminal residue" evidence="1">
    <location>
        <position position="1"/>
    </location>
</feature>
<organism evidence="1 2">
    <name type="scientific">Teladorsagia circumcincta</name>
    <name type="common">Brown stomach worm</name>
    <name type="synonym">Ostertagia circumcincta</name>
    <dbReference type="NCBI Taxonomy" id="45464"/>
    <lineage>
        <taxon>Eukaryota</taxon>
        <taxon>Metazoa</taxon>
        <taxon>Ecdysozoa</taxon>
        <taxon>Nematoda</taxon>
        <taxon>Chromadorea</taxon>
        <taxon>Rhabditida</taxon>
        <taxon>Rhabditina</taxon>
        <taxon>Rhabditomorpha</taxon>
        <taxon>Strongyloidea</taxon>
        <taxon>Trichostrongylidae</taxon>
        <taxon>Teladorsagia</taxon>
    </lineage>
</organism>
<evidence type="ECO:0000313" key="2">
    <source>
        <dbReference type="Proteomes" id="UP000230423"/>
    </source>
</evidence>
<feature type="non-terminal residue" evidence="1">
    <location>
        <position position="62"/>
    </location>
</feature>
<dbReference type="EMBL" id="KZ362599">
    <property type="protein sequence ID" value="PIO58049.1"/>
    <property type="molecule type" value="Genomic_DNA"/>
</dbReference>
<dbReference type="Proteomes" id="UP000230423">
    <property type="component" value="Unassembled WGS sequence"/>
</dbReference>
<protein>
    <submittedName>
        <fullName evidence="1">Uncharacterized protein</fullName>
    </submittedName>
</protein>
<reference evidence="1 2" key="1">
    <citation type="submission" date="2015-09" db="EMBL/GenBank/DDBJ databases">
        <title>Draft genome of the parasitic nematode Teladorsagia circumcincta isolate WARC Sus (inbred).</title>
        <authorList>
            <person name="Mitreva M."/>
        </authorList>
    </citation>
    <scope>NUCLEOTIDE SEQUENCE [LARGE SCALE GENOMIC DNA]</scope>
    <source>
        <strain evidence="1 2">S</strain>
    </source>
</reference>
<proteinExistence type="predicted"/>
<dbReference type="OrthoDB" id="441444at2759"/>
<gene>
    <name evidence="1" type="ORF">TELCIR_20526</name>
</gene>
<accession>A0A2G9TJA2</accession>